<dbReference type="InterPro" id="IPR011009">
    <property type="entry name" value="Kinase-like_dom_sf"/>
</dbReference>
<keyword evidence="5" id="KW-0539">Nucleus</keyword>
<dbReference type="HOGENOM" id="CLU_250625_0_0_1"/>
<dbReference type="GO" id="GO:0005506">
    <property type="term" value="F:iron ion binding"/>
    <property type="evidence" value="ECO:0007669"/>
    <property type="project" value="InterPro"/>
</dbReference>
<dbReference type="SUPFAM" id="SSF56112">
    <property type="entry name" value="Protein kinase-like (PK-like)"/>
    <property type="match status" value="1"/>
</dbReference>
<dbReference type="GO" id="GO:0006351">
    <property type="term" value="P:DNA-templated transcription"/>
    <property type="evidence" value="ECO:0007669"/>
    <property type="project" value="InterPro"/>
</dbReference>
<dbReference type="GO" id="GO:0003677">
    <property type="term" value="F:DNA binding"/>
    <property type="evidence" value="ECO:0007669"/>
    <property type="project" value="InterPro"/>
</dbReference>
<feature type="region of interest" description="Disordered" evidence="7">
    <location>
        <begin position="1"/>
        <end position="48"/>
    </location>
</feature>
<organism evidence="9 10">
    <name type="scientific">Phialophora macrospora</name>
    <dbReference type="NCBI Taxonomy" id="1851006"/>
    <lineage>
        <taxon>Eukaryota</taxon>
        <taxon>Fungi</taxon>
        <taxon>Dikarya</taxon>
        <taxon>Ascomycota</taxon>
        <taxon>Pezizomycotina</taxon>
        <taxon>Eurotiomycetes</taxon>
        <taxon>Chaetothyriomycetidae</taxon>
        <taxon>Chaetothyriales</taxon>
        <taxon>Herpotrichiellaceae</taxon>
        <taxon>Phialophora</taxon>
    </lineage>
</organism>
<dbReference type="PRINTS" id="PR00385">
    <property type="entry name" value="P450"/>
</dbReference>
<dbReference type="Gene3D" id="3.30.200.20">
    <property type="entry name" value="Phosphorylase Kinase, domain 1"/>
    <property type="match status" value="1"/>
</dbReference>
<dbReference type="PANTHER" id="PTHR24305">
    <property type="entry name" value="CYTOCHROME P450"/>
    <property type="match status" value="1"/>
</dbReference>
<dbReference type="CDD" id="cd12148">
    <property type="entry name" value="fungal_TF_MHR"/>
    <property type="match status" value="1"/>
</dbReference>
<evidence type="ECO:0000256" key="1">
    <source>
        <dbReference type="ARBA" id="ARBA00001971"/>
    </source>
</evidence>
<dbReference type="InterPro" id="IPR007219">
    <property type="entry name" value="XnlR_reg_dom"/>
</dbReference>
<evidence type="ECO:0000256" key="4">
    <source>
        <dbReference type="ARBA" id="ARBA00023004"/>
    </source>
</evidence>
<keyword evidence="2 6" id="KW-0479">Metal-binding</keyword>
<dbReference type="PROSITE" id="PS00108">
    <property type="entry name" value="PROTEIN_KINASE_ST"/>
    <property type="match status" value="1"/>
</dbReference>
<evidence type="ECO:0000256" key="2">
    <source>
        <dbReference type="ARBA" id="ARBA00022723"/>
    </source>
</evidence>
<dbReference type="EMBL" id="KN846956">
    <property type="protein sequence ID" value="KIW72023.1"/>
    <property type="molecule type" value="Genomic_DNA"/>
</dbReference>
<dbReference type="Gene3D" id="1.10.510.10">
    <property type="entry name" value="Transferase(Phosphotransferase) domain 1"/>
    <property type="match status" value="1"/>
</dbReference>
<dbReference type="Pfam" id="PF04082">
    <property type="entry name" value="Fungal_trans"/>
    <property type="match status" value="1"/>
</dbReference>
<feature type="domain" description="Protein kinase" evidence="8">
    <location>
        <begin position="80"/>
        <end position="413"/>
    </location>
</feature>
<reference evidence="9 10" key="1">
    <citation type="submission" date="2015-01" db="EMBL/GenBank/DDBJ databases">
        <title>The Genome Sequence of Capronia semiimmersa CBS27337.</title>
        <authorList>
            <consortium name="The Broad Institute Genomics Platform"/>
            <person name="Cuomo C."/>
            <person name="de Hoog S."/>
            <person name="Gorbushina A."/>
            <person name="Stielow B."/>
            <person name="Teixiera M."/>
            <person name="Abouelleil A."/>
            <person name="Chapman S.B."/>
            <person name="Priest M."/>
            <person name="Young S.K."/>
            <person name="Wortman J."/>
            <person name="Nusbaum C."/>
            <person name="Birren B."/>
        </authorList>
    </citation>
    <scope>NUCLEOTIDE SEQUENCE [LARGE SCALE GENOMIC DNA]</scope>
    <source>
        <strain evidence="9 10">CBS 27337</strain>
    </source>
</reference>
<dbReference type="SMART" id="SM00220">
    <property type="entry name" value="S_TKc"/>
    <property type="match status" value="1"/>
</dbReference>
<dbReference type="GO" id="GO:0008270">
    <property type="term" value="F:zinc ion binding"/>
    <property type="evidence" value="ECO:0007669"/>
    <property type="project" value="InterPro"/>
</dbReference>
<dbReference type="InterPro" id="IPR050121">
    <property type="entry name" value="Cytochrome_P450_monoxygenase"/>
</dbReference>
<evidence type="ECO:0000256" key="7">
    <source>
        <dbReference type="SAM" id="MobiDB-lite"/>
    </source>
</evidence>
<dbReference type="InterPro" id="IPR000719">
    <property type="entry name" value="Prot_kinase_dom"/>
</dbReference>
<dbReference type="InterPro" id="IPR001128">
    <property type="entry name" value="Cyt_P450"/>
</dbReference>
<dbReference type="Pfam" id="PF00069">
    <property type="entry name" value="Pkinase"/>
    <property type="match status" value="1"/>
</dbReference>
<keyword evidence="6" id="KW-0349">Heme</keyword>
<keyword evidence="3" id="KW-0560">Oxidoreductase</keyword>
<dbReference type="InterPro" id="IPR017972">
    <property type="entry name" value="Cyt_P450_CS"/>
</dbReference>
<evidence type="ECO:0000256" key="3">
    <source>
        <dbReference type="ARBA" id="ARBA00023002"/>
    </source>
</evidence>
<sequence>MSSSSTEVGALPPYAGPTSSASTNAALPQKRGPAAPKPLRRTARQQGNPDLENVELRFLRVVGRNKVTIARPEDLTLDTLDDRSRISHGATMEVHPGTWLGRRVAVKYLRKTWPAIQSAEVAYRKAMVDLLFELQIMSRPSLNANPNITKLLAVCFQDPACGTADVNSLPAKPGLVVELAHEQFPDLQHFFDTSHNPNRPARLPLNTAKTFIAGIANGVAALHAHDLVHADLKPRNILVFPSQSSPCGLVVKIADFGFAGMVTFTDAGQRAPLPDARPRGGTSEWNAPECLDDPDPWTTDAQCLSVSPSLDHPQYRAARDVYSFGLLACYIALDGVSPTHMVPDLRAAKLSGDLVDLAVQRLGAHFRDTHISASTESIAEAAMQIACLTLVREPARRIRTLDTIEVILNGPMRDRPSDPAPLQRFVLNFNLFPENEHIFKCEGLYQAYWQSPPQFRERGNAYVPFRQAGVTTSLLSIPDEKTHSQYRKLVSNAYSMTSLKDYEPYVDDMVNRFVDVCKEHAVALKAMNLSLWCHYYCYDVVSKITMGEPLGFMQGDGHDAYGLIQRTRAFGFYTGLISQMPWLHKVFQDNPFMRKTRPSPFMKVVGGTVQARLRSPDPEDQPRPDLLSHFVATHAGYPRLMDEKQVLITASGNLIAGSLSPSSVFDALCRYLATHPDSQDKLYAELQEAQCRQPASYDHVKNLPFLEGTIREAYRLHSSTSFSLPRVTGAVGLELPNSVRIPPNTNIGCSADAINQDVHVYGADADEYRPERWMQRKSETTEAYLERRKLMDRSDMTFGQGSRSCIGKNIAFLEFFKVVATLMAQFKFERIGEVKKALNANDGKFDAAAKSPVETAHPAEVASACSQHLGDVDGGYHGVQQVIQRMRDWKPSHIQSLRTNAPGSAHPPSPTISFSEANEPAQFFDTATAGPRSLIANNANCDFVPSRLQPNESLGFLLKYFFDELEIYYPCIDRADFYQRLSVLFDRHCSYQGSTTWISPKPEYLCLAALTCTILALATYLSGRSVSNETHGEEDCAAAAASEWHLESRKLLAQYAWDDQPSLDVLRIHILEVIYYTMMEKKRAMSMARAVAVELAFALELNNEAAWCQLTCRQIEYRRMLWWMVYVIDRRVSIRIDRPYLINDTDFAVKDFTSQSRMWYLSHSLLDLGHNQLDATSGVHQWPHPSEPTEDWFAYLQFNTRWSRIATRVWDNCCSIGTARVVDVEGIRALDALLVHLETSLAPTLLWNQEGLLDLIQAGKTDRYIRLRLITFERINMLRLFIRSCPRTSTLPLQKQNASHSTETIASDTIDSAVGYLSLRQQARPWCTYLTLLLIDASSRVAPIVKRQAANPSMGAYRVILSMIHAQDCLRDLAKCKLSITRKALARLSEISDDVNVAYTLATSIPGVIDTSDDAVARSIDKPVVTGVLPTHDWGFDASKIWHAGELADLLSSEAFPLDFDRW</sequence>
<dbReference type="GO" id="GO:0016705">
    <property type="term" value="F:oxidoreductase activity, acting on paired donors, with incorporation or reduction of molecular oxygen"/>
    <property type="evidence" value="ECO:0007669"/>
    <property type="project" value="InterPro"/>
</dbReference>
<dbReference type="Proteomes" id="UP000054266">
    <property type="component" value="Unassembled WGS sequence"/>
</dbReference>
<dbReference type="InterPro" id="IPR002401">
    <property type="entry name" value="Cyt_P450_E_grp-I"/>
</dbReference>
<dbReference type="GO" id="GO:0005524">
    <property type="term" value="F:ATP binding"/>
    <property type="evidence" value="ECO:0007669"/>
    <property type="project" value="InterPro"/>
</dbReference>
<dbReference type="STRING" id="5601.A0A0D2FUG7"/>
<evidence type="ECO:0000256" key="6">
    <source>
        <dbReference type="PIRSR" id="PIRSR602401-1"/>
    </source>
</evidence>
<gene>
    <name evidence="9" type="ORF">PV04_00247</name>
</gene>
<dbReference type="Gene3D" id="1.10.630.10">
    <property type="entry name" value="Cytochrome P450"/>
    <property type="match status" value="1"/>
</dbReference>
<dbReference type="SUPFAM" id="SSF48264">
    <property type="entry name" value="Cytochrome P450"/>
    <property type="match status" value="1"/>
</dbReference>
<evidence type="ECO:0000259" key="8">
    <source>
        <dbReference type="PROSITE" id="PS50011"/>
    </source>
</evidence>
<keyword evidence="4 6" id="KW-0408">Iron</keyword>
<evidence type="ECO:0000256" key="5">
    <source>
        <dbReference type="ARBA" id="ARBA00023242"/>
    </source>
</evidence>
<evidence type="ECO:0000313" key="9">
    <source>
        <dbReference type="EMBL" id="KIW72023.1"/>
    </source>
</evidence>
<dbReference type="GO" id="GO:0004672">
    <property type="term" value="F:protein kinase activity"/>
    <property type="evidence" value="ECO:0007669"/>
    <property type="project" value="InterPro"/>
</dbReference>
<dbReference type="PANTHER" id="PTHR24305:SF235">
    <property type="entry name" value="CYTOCHROME P450 MONOOXYGENASE APDB-RELATED"/>
    <property type="match status" value="1"/>
</dbReference>
<evidence type="ECO:0000313" key="10">
    <source>
        <dbReference type="Proteomes" id="UP000054266"/>
    </source>
</evidence>
<dbReference type="Pfam" id="PF00067">
    <property type="entry name" value="p450"/>
    <property type="match status" value="1"/>
</dbReference>
<keyword evidence="10" id="KW-1185">Reference proteome</keyword>
<protein>
    <recommendedName>
        <fullName evidence="8">Protein kinase domain-containing protein</fullName>
    </recommendedName>
</protein>
<dbReference type="InterPro" id="IPR036396">
    <property type="entry name" value="Cyt_P450_sf"/>
</dbReference>
<dbReference type="PROSITE" id="PS50011">
    <property type="entry name" value="PROTEIN_KINASE_DOM"/>
    <property type="match status" value="1"/>
</dbReference>
<dbReference type="GO" id="GO:0044550">
    <property type="term" value="P:secondary metabolite biosynthetic process"/>
    <property type="evidence" value="ECO:0007669"/>
    <property type="project" value="UniProtKB-ARBA"/>
</dbReference>
<feature type="binding site" description="axial binding residue" evidence="6">
    <location>
        <position position="805"/>
    </location>
    <ligand>
        <name>heme</name>
        <dbReference type="ChEBI" id="CHEBI:30413"/>
    </ligand>
    <ligandPart>
        <name>Fe</name>
        <dbReference type="ChEBI" id="CHEBI:18248"/>
    </ligandPart>
</feature>
<name>A0A0D2FUG7_9EURO</name>
<dbReference type="GO" id="GO:0004497">
    <property type="term" value="F:monooxygenase activity"/>
    <property type="evidence" value="ECO:0007669"/>
    <property type="project" value="InterPro"/>
</dbReference>
<dbReference type="InterPro" id="IPR008271">
    <property type="entry name" value="Ser/Thr_kinase_AS"/>
</dbReference>
<proteinExistence type="predicted"/>
<accession>A0A0D2FUG7</accession>
<dbReference type="PRINTS" id="PR00463">
    <property type="entry name" value="EP450I"/>
</dbReference>
<dbReference type="GO" id="GO:0020037">
    <property type="term" value="F:heme binding"/>
    <property type="evidence" value="ECO:0007669"/>
    <property type="project" value="InterPro"/>
</dbReference>
<comment type="cofactor">
    <cofactor evidence="1 6">
        <name>heme</name>
        <dbReference type="ChEBI" id="CHEBI:30413"/>
    </cofactor>
</comment>
<dbReference type="PROSITE" id="PS00086">
    <property type="entry name" value="CYTOCHROME_P450"/>
    <property type="match status" value="1"/>
</dbReference>
<feature type="compositionally biased region" description="Polar residues" evidence="7">
    <location>
        <begin position="17"/>
        <end position="26"/>
    </location>
</feature>